<keyword evidence="1" id="KW-0472">Membrane</keyword>
<evidence type="ECO:0000313" key="2">
    <source>
        <dbReference type="EMBL" id="TCO57806.1"/>
    </source>
</evidence>
<protein>
    <submittedName>
        <fullName evidence="2">Uncharacterized protein</fullName>
    </submittedName>
</protein>
<keyword evidence="1" id="KW-0812">Transmembrane</keyword>
<dbReference type="Proteomes" id="UP000294886">
    <property type="component" value="Unassembled WGS sequence"/>
</dbReference>
<dbReference type="AlphaFoldDB" id="A0A4R2JL55"/>
<accession>A0A4R2JL55</accession>
<keyword evidence="1" id="KW-1133">Transmembrane helix</keyword>
<comment type="caution">
    <text evidence="2">The sequence shown here is derived from an EMBL/GenBank/DDBJ whole genome shotgun (WGS) entry which is preliminary data.</text>
</comment>
<sequence>MRKSALYIALLLTYFAIQFGTKTYYSEHIPHRLVLVLIYVWVVIAAWAFYFFIINQKGQ</sequence>
<reference evidence="2 3" key="1">
    <citation type="submission" date="2019-03" db="EMBL/GenBank/DDBJ databases">
        <title>Genomic Encyclopedia of Type Strains, Phase IV (KMG-IV): sequencing the most valuable type-strain genomes for metagenomic binning, comparative biology and taxonomic classification.</title>
        <authorList>
            <person name="Goeker M."/>
        </authorList>
    </citation>
    <scope>NUCLEOTIDE SEQUENCE [LARGE SCALE GENOMIC DNA]</scope>
    <source>
        <strain evidence="2 3">DSM 13054</strain>
    </source>
</reference>
<gene>
    <name evidence="2" type="ORF">EV203_12835</name>
</gene>
<evidence type="ECO:0000313" key="3">
    <source>
        <dbReference type="Proteomes" id="UP000294886"/>
    </source>
</evidence>
<name>A0A4R2JL55_9THEO</name>
<dbReference type="EMBL" id="SLWU01000028">
    <property type="protein sequence ID" value="TCO57806.1"/>
    <property type="molecule type" value="Genomic_DNA"/>
</dbReference>
<organism evidence="2 3">
    <name type="scientific">Caldanaerobacter subterraneus</name>
    <dbReference type="NCBI Taxonomy" id="911092"/>
    <lineage>
        <taxon>Bacteria</taxon>
        <taxon>Bacillati</taxon>
        <taxon>Bacillota</taxon>
        <taxon>Clostridia</taxon>
        <taxon>Thermoanaerobacterales</taxon>
        <taxon>Thermoanaerobacteraceae</taxon>
        <taxon>Caldanaerobacter</taxon>
    </lineage>
</organism>
<evidence type="ECO:0000256" key="1">
    <source>
        <dbReference type="SAM" id="Phobius"/>
    </source>
</evidence>
<feature type="transmembrane region" description="Helical" evidence="1">
    <location>
        <begin position="36"/>
        <end position="54"/>
    </location>
</feature>
<proteinExistence type="predicted"/>